<dbReference type="Gene3D" id="1.25.40.10">
    <property type="entry name" value="Tetratricopeptide repeat domain"/>
    <property type="match status" value="2"/>
</dbReference>
<organism evidence="2 3">
    <name type="scientific">Corallincola platygyrae</name>
    <dbReference type="NCBI Taxonomy" id="1193278"/>
    <lineage>
        <taxon>Bacteria</taxon>
        <taxon>Pseudomonadati</taxon>
        <taxon>Pseudomonadota</taxon>
        <taxon>Gammaproteobacteria</taxon>
        <taxon>Alteromonadales</taxon>
        <taxon>Psychromonadaceae</taxon>
        <taxon>Corallincola</taxon>
    </lineage>
</organism>
<sequence>MLTLTYLRILLVAFVTVYLLGCSSTTSLQSQVKPILTDSLWHDVAFAKRPSIPSQQAIFEISPEMQNYLDNSLKGHKKGSYTRLARLVDLLRSKDELMLDYDNRATLTVSEAYQQRLGNCLSLSLMTMAIADAWELDVKLQQPDFPELWEHRNDIYLVSQHVNVLIDIPRAYGAGEDTSDNAHTIDFSGNPSLRYLPQKTLSEERIIAMFYNNRAAQAITEKNYDTAYWLSKAALHADAGYISGYATLGVVYSRSGYAEKAASAYREGLKHQPAHPLLLANLAILLERTGDVDGLAEIQPRLDKLIESNPFHYHDQGELAFNAGEYRKALRFYERGLKLSPYIHDLYFGLAKSYHALGHKQKAKKYLEVAMELSSSYATQQRYKRKLEALQGRIPATARINR</sequence>
<dbReference type="SUPFAM" id="SSF48452">
    <property type="entry name" value="TPR-like"/>
    <property type="match status" value="1"/>
</dbReference>
<dbReference type="Pfam" id="PF13181">
    <property type="entry name" value="TPR_8"/>
    <property type="match status" value="2"/>
</dbReference>
<keyword evidence="3" id="KW-1185">Reference proteome</keyword>
<dbReference type="PANTHER" id="PTHR44395">
    <property type="match status" value="1"/>
</dbReference>
<dbReference type="InterPro" id="IPR019734">
    <property type="entry name" value="TPR_rpt"/>
</dbReference>
<feature type="repeat" description="TPR" evidence="1">
    <location>
        <begin position="242"/>
        <end position="275"/>
    </location>
</feature>
<feature type="repeat" description="TPR" evidence="1">
    <location>
        <begin position="310"/>
        <end position="343"/>
    </location>
</feature>
<dbReference type="RefSeq" id="WP_345341778.1">
    <property type="nucleotide sequence ID" value="NZ_BAABLI010000031.1"/>
</dbReference>
<dbReference type="EMBL" id="JBHUHT010000027">
    <property type="protein sequence ID" value="MFD2097644.1"/>
    <property type="molecule type" value="Genomic_DNA"/>
</dbReference>
<evidence type="ECO:0000313" key="3">
    <source>
        <dbReference type="Proteomes" id="UP001597380"/>
    </source>
</evidence>
<evidence type="ECO:0000313" key="2">
    <source>
        <dbReference type="EMBL" id="MFD2097644.1"/>
    </source>
</evidence>
<gene>
    <name evidence="2" type="ORF">ACFSJ3_16760</name>
</gene>
<dbReference type="Proteomes" id="UP001597380">
    <property type="component" value="Unassembled WGS sequence"/>
</dbReference>
<dbReference type="SMART" id="SM00028">
    <property type="entry name" value="TPR"/>
    <property type="match status" value="3"/>
</dbReference>
<comment type="caution">
    <text evidence="2">The sequence shown here is derived from an EMBL/GenBank/DDBJ whole genome shotgun (WGS) entry which is preliminary data.</text>
</comment>
<protein>
    <submittedName>
        <fullName evidence="2">Tetratricopeptide repeat protein</fullName>
    </submittedName>
</protein>
<name>A0ABW4XR57_9GAMM</name>
<dbReference type="PROSITE" id="PS50005">
    <property type="entry name" value="TPR"/>
    <property type="match status" value="2"/>
</dbReference>
<evidence type="ECO:0000256" key="1">
    <source>
        <dbReference type="PROSITE-ProRule" id="PRU00339"/>
    </source>
</evidence>
<proteinExistence type="predicted"/>
<dbReference type="InterPro" id="IPR011990">
    <property type="entry name" value="TPR-like_helical_dom_sf"/>
</dbReference>
<dbReference type="PANTHER" id="PTHR44395:SF1">
    <property type="entry name" value="PROTEIN O-MANNOSYL-TRANSFERASE TMTC3"/>
    <property type="match status" value="1"/>
</dbReference>
<keyword evidence="1" id="KW-0802">TPR repeat</keyword>
<reference evidence="3" key="1">
    <citation type="journal article" date="2019" name="Int. J. Syst. Evol. Microbiol.">
        <title>The Global Catalogue of Microorganisms (GCM) 10K type strain sequencing project: providing services to taxonomists for standard genome sequencing and annotation.</title>
        <authorList>
            <consortium name="The Broad Institute Genomics Platform"/>
            <consortium name="The Broad Institute Genome Sequencing Center for Infectious Disease"/>
            <person name="Wu L."/>
            <person name="Ma J."/>
        </authorList>
    </citation>
    <scope>NUCLEOTIDE SEQUENCE [LARGE SCALE GENOMIC DNA]</scope>
    <source>
        <strain evidence="3">CGMCC 1.10992</strain>
    </source>
</reference>
<accession>A0ABW4XR57</accession>